<keyword evidence="5" id="KW-0732">Signal</keyword>
<evidence type="ECO:0000256" key="3">
    <source>
        <dbReference type="ARBA" id="ARBA00023157"/>
    </source>
</evidence>
<evidence type="ECO:0000313" key="6">
    <source>
        <dbReference type="EnsemblMetazoa" id="G14294.3:cds"/>
    </source>
</evidence>
<dbReference type="Gene3D" id="4.10.400.10">
    <property type="entry name" value="Low-density Lipoprotein Receptor"/>
    <property type="match status" value="1"/>
</dbReference>
<feature type="chain" id="PRO_5042430826" description="SCO-spondin" evidence="5">
    <location>
        <begin position="24"/>
        <end position="221"/>
    </location>
</feature>
<evidence type="ECO:0008006" key="8">
    <source>
        <dbReference type="Google" id="ProtNLM"/>
    </source>
</evidence>
<dbReference type="EnsemblMetazoa" id="G14294.3">
    <property type="protein sequence ID" value="G14294.3:cds"/>
    <property type="gene ID" value="G14294"/>
</dbReference>
<evidence type="ECO:0000256" key="1">
    <source>
        <dbReference type="ARBA" id="ARBA00022536"/>
    </source>
</evidence>
<dbReference type="PRINTS" id="PR01705">
    <property type="entry name" value="TSP1REPEAT"/>
</dbReference>
<dbReference type="Proteomes" id="UP000005408">
    <property type="component" value="Unassembled WGS sequence"/>
</dbReference>
<evidence type="ECO:0000313" key="7">
    <source>
        <dbReference type="Proteomes" id="UP000005408"/>
    </source>
</evidence>
<sequence length="221" mass="24579">MNGCNFYILVITCLVFSLDSVYARRRPDGRWGDWGPWEGCTASCGTGISTRTASWIMNGIKTQYLFHDIMECSAAVKCPEDGHWGVWMMWEACPVMCGGGVHKRHRKCDSPEPTYGGRDCTGDSSEKRLCNNQTCPAVPKDFDPSFCLTDVFICKSAKFCVARKQICDGVLHCDDGSDEIDCATVSNFKQLDNSGCSMTKNTASRSIQLLLAWLAVIYLKY</sequence>
<dbReference type="OMA" id="FHDIMEC"/>
<accession>A0A8W8IIQ4</accession>
<dbReference type="InterPro" id="IPR036055">
    <property type="entry name" value="LDL_receptor-like_sf"/>
</dbReference>
<comment type="caution">
    <text evidence="4">Lacks conserved residue(s) required for the propagation of feature annotation.</text>
</comment>
<dbReference type="SUPFAM" id="SSF57424">
    <property type="entry name" value="LDL receptor-like module"/>
    <property type="match status" value="1"/>
</dbReference>
<feature type="disulfide bond" evidence="4">
    <location>
        <begin position="167"/>
        <end position="182"/>
    </location>
</feature>
<feature type="signal peptide" evidence="5">
    <location>
        <begin position="1"/>
        <end position="23"/>
    </location>
</feature>
<keyword evidence="1" id="KW-0245">EGF-like domain</keyword>
<dbReference type="GO" id="GO:0071944">
    <property type="term" value="C:cell periphery"/>
    <property type="evidence" value="ECO:0007669"/>
    <property type="project" value="TreeGrafter"/>
</dbReference>
<dbReference type="CDD" id="cd00112">
    <property type="entry name" value="LDLa"/>
    <property type="match status" value="1"/>
</dbReference>
<dbReference type="FunFam" id="2.20.100.10:FF:000007">
    <property type="entry name" value="Thrombospondin 1"/>
    <property type="match status" value="1"/>
</dbReference>
<dbReference type="Gene3D" id="2.20.100.10">
    <property type="entry name" value="Thrombospondin type-1 (TSP1) repeat"/>
    <property type="match status" value="2"/>
</dbReference>
<keyword evidence="7" id="KW-1185">Reference proteome</keyword>
<keyword evidence="3 4" id="KW-1015">Disulfide bond</keyword>
<evidence type="ECO:0000256" key="4">
    <source>
        <dbReference type="PROSITE-ProRule" id="PRU00124"/>
    </source>
</evidence>
<dbReference type="Pfam" id="PF00057">
    <property type="entry name" value="Ldl_recept_a"/>
    <property type="match status" value="1"/>
</dbReference>
<dbReference type="InterPro" id="IPR002172">
    <property type="entry name" value="LDrepeatLR_classA_rpt"/>
</dbReference>
<evidence type="ECO:0000256" key="2">
    <source>
        <dbReference type="ARBA" id="ARBA00022737"/>
    </source>
</evidence>
<name>A0A8W8IIQ4_MAGGI</name>
<dbReference type="InterPro" id="IPR023415">
    <property type="entry name" value="LDLR_class-A_CS"/>
</dbReference>
<dbReference type="PANTHER" id="PTHR16311:SF3">
    <property type="entry name" value="THROMBOSPONDIN TYPE-1 DOMAIN-CONTAINING PROTEIN 1"/>
    <property type="match status" value="1"/>
</dbReference>
<dbReference type="InterPro" id="IPR000884">
    <property type="entry name" value="TSP1_rpt"/>
</dbReference>
<dbReference type="Pfam" id="PF00090">
    <property type="entry name" value="TSP_1"/>
    <property type="match status" value="2"/>
</dbReference>
<protein>
    <recommendedName>
        <fullName evidence="8">SCO-spondin</fullName>
    </recommendedName>
</protein>
<dbReference type="InterPro" id="IPR038877">
    <property type="entry name" value="THSD1"/>
</dbReference>
<dbReference type="SUPFAM" id="SSF82895">
    <property type="entry name" value="TSP-1 type 1 repeat"/>
    <property type="match status" value="2"/>
</dbReference>
<organism evidence="6 7">
    <name type="scientific">Magallana gigas</name>
    <name type="common">Pacific oyster</name>
    <name type="synonym">Crassostrea gigas</name>
    <dbReference type="NCBI Taxonomy" id="29159"/>
    <lineage>
        <taxon>Eukaryota</taxon>
        <taxon>Metazoa</taxon>
        <taxon>Spiralia</taxon>
        <taxon>Lophotrochozoa</taxon>
        <taxon>Mollusca</taxon>
        <taxon>Bivalvia</taxon>
        <taxon>Autobranchia</taxon>
        <taxon>Pteriomorphia</taxon>
        <taxon>Ostreida</taxon>
        <taxon>Ostreoidea</taxon>
        <taxon>Ostreidae</taxon>
        <taxon>Magallana</taxon>
    </lineage>
</organism>
<dbReference type="EnsemblMetazoa" id="G14294.1">
    <property type="protein sequence ID" value="G14294.1:cds"/>
    <property type="gene ID" value="G14294"/>
</dbReference>
<dbReference type="AlphaFoldDB" id="A0A8W8IIQ4"/>
<dbReference type="InterPro" id="IPR036383">
    <property type="entry name" value="TSP1_rpt_sf"/>
</dbReference>
<keyword evidence="2" id="KW-0677">Repeat</keyword>
<proteinExistence type="predicted"/>
<dbReference type="OrthoDB" id="6051778at2759"/>
<dbReference type="PROSITE" id="PS01209">
    <property type="entry name" value="LDLRA_1"/>
    <property type="match status" value="1"/>
</dbReference>
<reference evidence="6" key="1">
    <citation type="submission" date="2022-08" db="UniProtKB">
        <authorList>
            <consortium name="EnsemblMetazoa"/>
        </authorList>
    </citation>
    <scope>IDENTIFICATION</scope>
    <source>
        <strain evidence="6">05x7-T-G4-1.051#20</strain>
    </source>
</reference>
<dbReference type="PROSITE" id="PS50068">
    <property type="entry name" value="LDLRA_2"/>
    <property type="match status" value="1"/>
</dbReference>
<dbReference type="SMART" id="SM00209">
    <property type="entry name" value="TSP1"/>
    <property type="match status" value="2"/>
</dbReference>
<dbReference type="PROSITE" id="PS50092">
    <property type="entry name" value="TSP1"/>
    <property type="match status" value="2"/>
</dbReference>
<dbReference type="PANTHER" id="PTHR16311">
    <property type="entry name" value="THROMBOSPONDIN TYPE I DOMAIN-CONTAINING 1"/>
    <property type="match status" value="1"/>
</dbReference>
<evidence type="ECO:0000256" key="5">
    <source>
        <dbReference type="SAM" id="SignalP"/>
    </source>
</evidence>
<dbReference type="SMART" id="SM00192">
    <property type="entry name" value="LDLa"/>
    <property type="match status" value="1"/>
</dbReference>